<evidence type="ECO:0000256" key="1">
    <source>
        <dbReference type="ARBA" id="ARBA00007361"/>
    </source>
</evidence>
<dbReference type="Proteomes" id="UP001519460">
    <property type="component" value="Unassembled WGS sequence"/>
</dbReference>
<reference evidence="3 4" key="1">
    <citation type="journal article" date="2023" name="Sci. Data">
        <title>Genome assembly of the Korean intertidal mud-creeper Batillaria attramentaria.</title>
        <authorList>
            <person name="Patra A.K."/>
            <person name="Ho P.T."/>
            <person name="Jun S."/>
            <person name="Lee S.J."/>
            <person name="Kim Y."/>
            <person name="Won Y.J."/>
        </authorList>
    </citation>
    <scope>NUCLEOTIDE SEQUENCE [LARGE SCALE GENOMIC DNA]</scope>
    <source>
        <strain evidence="3">Wonlab-2016</strain>
    </source>
</reference>
<evidence type="ECO:0000313" key="3">
    <source>
        <dbReference type="EMBL" id="KAK7495930.1"/>
    </source>
</evidence>
<sequence>MTLPELLEDEEEEDLQPTQVVQWLEEMIQQAVEDGRLACGVEGCVKLLSSSPEEVMLCILPGCDAANAEVKIQQTLIKAVCVEYFIHVLNTDNADKLTKLIHQHAQETGNGKMMAALPPVAENAPGYTCVLVKYPKDSQTQEEAVVEQLFKPKAHVHVQPYIELPA</sequence>
<dbReference type="InterPro" id="IPR024824">
    <property type="entry name" value="GADD45"/>
</dbReference>
<dbReference type="SUPFAM" id="SSF55315">
    <property type="entry name" value="L30e-like"/>
    <property type="match status" value="1"/>
</dbReference>
<dbReference type="Pfam" id="PF01248">
    <property type="entry name" value="Ribosomal_L7Ae"/>
    <property type="match status" value="1"/>
</dbReference>
<dbReference type="InterPro" id="IPR004038">
    <property type="entry name" value="Ribosomal_eL8/eL30/eS12/Gad45"/>
</dbReference>
<keyword evidence="4" id="KW-1185">Reference proteome</keyword>
<dbReference type="EMBL" id="JACVVK020000071">
    <property type="protein sequence ID" value="KAK7495930.1"/>
    <property type="molecule type" value="Genomic_DNA"/>
</dbReference>
<dbReference type="PANTHER" id="PTHR10411:SF8">
    <property type="entry name" value="FI09246P"/>
    <property type="match status" value="1"/>
</dbReference>
<proteinExistence type="inferred from homology"/>
<dbReference type="InterPro" id="IPR029064">
    <property type="entry name" value="Ribosomal_eL30-like_sf"/>
</dbReference>
<comment type="similarity">
    <text evidence="1">Belongs to the GADD45 family.</text>
</comment>
<dbReference type="PANTHER" id="PTHR10411">
    <property type="entry name" value="GROWTH ARREST AND DNA DAMAGE-INDUCIBLE PROTEIN GADD45"/>
    <property type="match status" value="1"/>
</dbReference>
<comment type="caution">
    <text evidence="3">The sequence shown here is derived from an EMBL/GenBank/DDBJ whole genome shotgun (WGS) entry which is preliminary data.</text>
</comment>
<dbReference type="Gene3D" id="3.30.1330.30">
    <property type="match status" value="1"/>
</dbReference>
<evidence type="ECO:0000313" key="4">
    <source>
        <dbReference type="Proteomes" id="UP001519460"/>
    </source>
</evidence>
<protein>
    <recommendedName>
        <fullName evidence="2">Ribosomal protein eL8/eL30/eS12/Gadd45 domain-containing protein</fullName>
    </recommendedName>
</protein>
<organism evidence="3 4">
    <name type="scientific">Batillaria attramentaria</name>
    <dbReference type="NCBI Taxonomy" id="370345"/>
    <lineage>
        <taxon>Eukaryota</taxon>
        <taxon>Metazoa</taxon>
        <taxon>Spiralia</taxon>
        <taxon>Lophotrochozoa</taxon>
        <taxon>Mollusca</taxon>
        <taxon>Gastropoda</taxon>
        <taxon>Caenogastropoda</taxon>
        <taxon>Sorbeoconcha</taxon>
        <taxon>Cerithioidea</taxon>
        <taxon>Batillariidae</taxon>
        <taxon>Batillaria</taxon>
    </lineage>
</organism>
<accession>A0ABD0L9E4</accession>
<dbReference type="AlphaFoldDB" id="A0ABD0L9E4"/>
<gene>
    <name evidence="3" type="ORF">BaRGS_00012920</name>
</gene>
<evidence type="ECO:0000259" key="2">
    <source>
        <dbReference type="Pfam" id="PF01248"/>
    </source>
</evidence>
<feature type="domain" description="Ribosomal protein eL8/eL30/eS12/Gadd45" evidence="2">
    <location>
        <begin position="24"/>
        <end position="106"/>
    </location>
</feature>
<name>A0ABD0L9E4_9CAEN</name>